<feature type="compositionally biased region" description="Basic and acidic residues" evidence="1">
    <location>
        <begin position="29"/>
        <end position="44"/>
    </location>
</feature>
<feature type="region of interest" description="Disordered" evidence="1">
    <location>
        <begin position="667"/>
        <end position="692"/>
    </location>
</feature>
<reference evidence="2" key="2">
    <citation type="submission" date="2025-09" db="UniProtKB">
        <authorList>
            <consortium name="Ensembl"/>
        </authorList>
    </citation>
    <scope>IDENTIFICATION</scope>
</reference>
<evidence type="ECO:0000256" key="1">
    <source>
        <dbReference type="SAM" id="MobiDB-lite"/>
    </source>
</evidence>
<accession>A0A8C5KSE5</accession>
<dbReference type="OMA" id="CHSKFQN"/>
<proteinExistence type="predicted"/>
<dbReference type="GeneTree" id="ENSGT00390000012239"/>
<dbReference type="PANTHER" id="PTHR35825:SF2">
    <property type="entry name" value="CASEIN KINASE II SUBUNIT ALPHA'-INTERACTING PROTEIN"/>
    <property type="match status" value="1"/>
</dbReference>
<dbReference type="PANTHER" id="PTHR35825">
    <property type="entry name" value="CASEIN KINASE II SUBUNIT ALPHA PRIME-INTERACTING PROTEIN"/>
    <property type="match status" value="1"/>
</dbReference>
<feature type="region of interest" description="Disordered" evidence="1">
    <location>
        <begin position="106"/>
        <end position="131"/>
    </location>
</feature>
<dbReference type="AlphaFoldDB" id="A0A8C5KSE5"/>
<dbReference type="Ensembl" id="ENSJJAT00000019789.1">
    <property type="protein sequence ID" value="ENSJJAP00000013299.1"/>
    <property type="gene ID" value="ENSJJAG00000016108.1"/>
</dbReference>
<dbReference type="GO" id="GO:0001673">
    <property type="term" value="C:male germ cell nucleus"/>
    <property type="evidence" value="ECO:0007669"/>
    <property type="project" value="Ensembl"/>
</dbReference>
<name>A0A8C5KSE5_JACJA</name>
<dbReference type="Proteomes" id="UP000694385">
    <property type="component" value="Unassembled WGS sequence"/>
</dbReference>
<feature type="region of interest" description="Disordered" evidence="1">
    <location>
        <begin position="339"/>
        <end position="371"/>
    </location>
</feature>
<feature type="region of interest" description="Disordered" evidence="1">
    <location>
        <begin position="55"/>
        <end position="86"/>
    </location>
</feature>
<sequence>MVPLVNDAQYLVPLDNSCQLSTNHSLTHHCTDKEPNELNHKPEAKVQPLNNEVSVPQVSSNKKTQNFSHSQDLYNRPTKSSSSQLKCTGTISPDFHCRSTLSPHGKAINSLLPHPKPKTTSSSLEPSQTSLCSRLPLPKSQMTSSSPDHFCKSPSLRSNYRASSSSLPILQHQKSPSLNTIWKAPFFTHNQRVPSSTLLQPTSQKFSSLDSLWTCLLESNQRSLSSPTLNKLQRNDFLPVSPSPKPTQMAQSSSAHDSRPQKMLSSNSSVLRLPMSILKYRKSPLLSHTMHQSQSLPLFKAKSQMPLRLDSHFRALSSPGCHSKLYPTSLPNVKNRAMGLPPFHHGPKPKNSEQSLQSTKPSMRNAAASTMDSKFQSKCSLEFNTKPELDNEIPWVLDYSHPCVVKGGTVPIDVVNKIVNSVSKTTIQKDLSRQILFRRMRGRPNPRPGPRLSSTYSVCLDCASCIKSQCCHLTGKRDPRGATLFVIPTPEASAEGKIEVKIVLILSLPETSGSPWFPLQIKENQPDEDPDDDNLEELEKITQFFPASESDIIHGLKGKKEWVPVMSGSKERSQQPQAIDWLLYVKKSNNCQPHAQLPSPSSSSSSSSSSSYSSASSSSSSSSSAFSSPPSLKVPPSPSFSGNVFRKVLSYHRLPPGVSWLEFICSQSSSPKRKRVRNRTTKSRTKGSNTLLKYFQKKFQHRKS</sequence>
<evidence type="ECO:0000313" key="3">
    <source>
        <dbReference type="Proteomes" id="UP000694385"/>
    </source>
</evidence>
<protein>
    <submittedName>
        <fullName evidence="2">Casein kinase 2, alpha prime interacting protein</fullName>
    </submittedName>
</protein>
<feature type="region of interest" description="Disordered" evidence="1">
    <location>
        <begin position="593"/>
        <end position="637"/>
    </location>
</feature>
<organism evidence="2 3">
    <name type="scientific">Jaculus jaculus</name>
    <name type="common">Lesser Egyptian jerboa</name>
    <dbReference type="NCBI Taxonomy" id="51337"/>
    <lineage>
        <taxon>Eukaryota</taxon>
        <taxon>Metazoa</taxon>
        <taxon>Chordata</taxon>
        <taxon>Craniata</taxon>
        <taxon>Vertebrata</taxon>
        <taxon>Euteleostomi</taxon>
        <taxon>Mammalia</taxon>
        <taxon>Eutheria</taxon>
        <taxon>Euarchontoglires</taxon>
        <taxon>Glires</taxon>
        <taxon>Rodentia</taxon>
        <taxon>Myomorpha</taxon>
        <taxon>Dipodoidea</taxon>
        <taxon>Dipodidae</taxon>
        <taxon>Dipodinae</taxon>
        <taxon>Jaculus</taxon>
    </lineage>
</organism>
<dbReference type="InterPro" id="IPR038954">
    <property type="entry name" value="CSNKA2IP"/>
</dbReference>
<reference evidence="2" key="1">
    <citation type="submission" date="2025-08" db="UniProtKB">
        <authorList>
            <consortium name="Ensembl"/>
        </authorList>
    </citation>
    <scope>IDENTIFICATION</scope>
</reference>
<evidence type="ECO:0000313" key="2">
    <source>
        <dbReference type="Ensembl" id="ENSJJAP00000013299.1"/>
    </source>
</evidence>
<feature type="compositionally biased region" description="Low complexity" evidence="1">
    <location>
        <begin position="598"/>
        <end position="631"/>
    </location>
</feature>
<feature type="compositionally biased region" description="Polar residues" evidence="1">
    <location>
        <begin position="352"/>
        <end position="371"/>
    </location>
</feature>
<keyword evidence="3" id="KW-1185">Reference proteome</keyword>
<feature type="compositionally biased region" description="Basic residues" evidence="1">
    <location>
        <begin position="671"/>
        <end position="685"/>
    </location>
</feature>
<feature type="compositionally biased region" description="Polar residues" evidence="1">
    <location>
        <begin position="118"/>
        <end position="131"/>
    </location>
</feature>
<feature type="compositionally biased region" description="Polar residues" evidence="1">
    <location>
        <begin position="246"/>
        <end position="255"/>
    </location>
</feature>
<feature type="region of interest" description="Disordered" evidence="1">
    <location>
        <begin position="224"/>
        <end position="267"/>
    </location>
</feature>
<feature type="region of interest" description="Disordered" evidence="1">
    <location>
        <begin position="29"/>
        <end position="48"/>
    </location>
</feature>